<reference evidence="1 2" key="1">
    <citation type="submission" date="2018-06" db="EMBL/GenBank/DDBJ databases">
        <title>WGS assembly of Brassica rapa FPsc.</title>
        <authorList>
            <person name="Bowman J."/>
            <person name="Kohchi T."/>
            <person name="Yamato K."/>
            <person name="Jenkins J."/>
            <person name="Shu S."/>
            <person name="Ishizaki K."/>
            <person name="Yamaoka S."/>
            <person name="Nishihama R."/>
            <person name="Nakamura Y."/>
            <person name="Berger F."/>
            <person name="Adam C."/>
            <person name="Aki S."/>
            <person name="Althoff F."/>
            <person name="Araki T."/>
            <person name="Arteaga-Vazquez M."/>
            <person name="Balasubrmanian S."/>
            <person name="Bauer D."/>
            <person name="Boehm C."/>
            <person name="Briginshaw L."/>
            <person name="Caballero-Perez J."/>
            <person name="Catarino B."/>
            <person name="Chen F."/>
            <person name="Chiyoda S."/>
            <person name="Chovatia M."/>
            <person name="Davies K."/>
            <person name="Delmans M."/>
            <person name="Demura T."/>
            <person name="Dierschke T."/>
            <person name="Dolan L."/>
            <person name="Dorantes-Acosta A."/>
            <person name="Eklund D."/>
            <person name="Florent S."/>
            <person name="Flores-Sandoval E."/>
            <person name="Fujiyama A."/>
            <person name="Fukuzawa H."/>
            <person name="Galik B."/>
            <person name="Grimanelli D."/>
            <person name="Grimwood J."/>
            <person name="Grossniklaus U."/>
            <person name="Hamada T."/>
            <person name="Haseloff J."/>
            <person name="Hetherington A."/>
            <person name="Higo A."/>
            <person name="Hirakawa Y."/>
            <person name="Hundley H."/>
            <person name="Ikeda Y."/>
            <person name="Inoue K."/>
            <person name="Inoue S."/>
            <person name="Ishida S."/>
            <person name="Jia Q."/>
            <person name="Kakita M."/>
            <person name="Kanazawa T."/>
            <person name="Kawai Y."/>
            <person name="Kawashima T."/>
            <person name="Kennedy M."/>
            <person name="Kinose K."/>
            <person name="Kinoshita T."/>
            <person name="Kohara Y."/>
            <person name="Koide E."/>
            <person name="Komatsu K."/>
            <person name="Kopischke S."/>
            <person name="Kubo M."/>
            <person name="Kyozuka J."/>
            <person name="Lagercrantz U."/>
            <person name="Lin S."/>
            <person name="Lindquist E."/>
            <person name="Lipzen A."/>
            <person name="Lu C."/>
            <person name="Luna E."/>
            <person name="Martienssen R."/>
            <person name="Minamino N."/>
            <person name="Mizutani M."/>
            <person name="Mizutani M."/>
            <person name="Mochizuki N."/>
            <person name="Monte I."/>
            <person name="Mosher R."/>
            <person name="Nagasaki H."/>
            <person name="Nakagami H."/>
            <person name="Naramoto S."/>
            <person name="Nishitani K."/>
            <person name="Ohtani M."/>
            <person name="Okamoto T."/>
            <person name="Okumura M."/>
            <person name="Phillips J."/>
            <person name="Pollak B."/>
            <person name="Reinders A."/>
            <person name="Roevekamp M."/>
            <person name="Sano R."/>
            <person name="Sawa S."/>
            <person name="Schmid M."/>
            <person name="Shirakawa M."/>
            <person name="Solano R."/>
            <person name="Spunde A."/>
            <person name="Suetsugu N."/>
            <person name="Sugano S."/>
            <person name="Sugiyama A."/>
            <person name="Sun R."/>
            <person name="Suzuki Y."/>
            <person name="Takenaka M."/>
            <person name="Takezawa D."/>
            <person name="Tomogane H."/>
            <person name="Tsuzuki M."/>
            <person name="Ueda T."/>
            <person name="Umeda M."/>
            <person name="Ward J."/>
            <person name="Watanabe Y."/>
            <person name="Yazaki K."/>
            <person name="Yokoyama R."/>
            <person name="Yoshitake Y."/>
            <person name="Yotsui I."/>
            <person name="Zachgo S."/>
            <person name="Schmutz J."/>
        </authorList>
    </citation>
    <scope>NUCLEOTIDE SEQUENCE [LARGE SCALE GENOMIC DNA]</scope>
    <source>
        <strain evidence="2">cv. B-3</strain>
    </source>
</reference>
<gene>
    <name evidence="1" type="ORF">BRARA_E01489</name>
</gene>
<accession>A0A397ZJ30</accession>
<sequence length="80" mass="9044">MIVAGATASIIVFLSSKRIRRHRPRRNRSSDEAVRASRSYADCARFVHAPSPEIASAVVLRRNSATTGNRLHRCRRRTSR</sequence>
<organism evidence="1 2">
    <name type="scientific">Brassica campestris</name>
    <name type="common">Field mustard</name>
    <dbReference type="NCBI Taxonomy" id="3711"/>
    <lineage>
        <taxon>Eukaryota</taxon>
        <taxon>Viridiplantae</taxon>
        <taxon>Streptophyta</taxon>
        <taxon>Embryophyta</taxon>
        <taxon>Tracheophyta</taxon>
        <taxon>Spermatophyta</taxon>
        <taxon>Magnoliopsida</taxon>
        <taxon>eudicotyledons</taxon>
        <taxon>Gunneridae</taxon>
        <taxon>Pentapetalae</taxon>
        <taxon>rosids</taxon>
        <taxon>malvids</taxon>
        <taxon>Brassicales</taxon>
        <taxon>Brassicaceae</taxon>
        <taxon>Brassiceae</taxon>
        <taxon>Brassica</taxon>
    </lineage>
</organism>
<evidence type="ECO:0000313" key="2">
    <source>
        <dbReference type="Proteomes" id="UP000264353"/>
    </source>
</evidence>
<dbReference type="EMBL" id="CM010632">
    <property type="protein sequence ID" value="RID62413.1"/>
    <property type="molecule type" value="Genomic_DNA"/>
</dbReference>
<evidence type="ECO:0000313" key="1">
    <source>
        <dbReference type="EMBL" id="RID62413.1"/>
    </source>
</evidence>
<dbReference type="AlphaFoldDB" id="A0A397ZJ30"/>
<proteinExistence type="predicted"/>
<protein>
    <submittedName>
        <fullName evidence="1">Uncharacterized protein</fullName>
    </submittedName>
</protein>
<dbReference type="Proteomes" id="UP000264353">
    <property type="component" value="Chromosome A5"/>
</dbReference>
<name>A0A397ZJ30_BRACM</name>